<keyword evidence="2" id="KW-1185">Reference proteome</keyword>
<protein>
    <submittedName>
        <fullName evidence="1">Uncharacterized protein</fullName>
    </submittedName>
</protein>
<dbReference type="AlphaFoldDB" id="C9KKK0"/>
<sequence>MALHESRSCRAFCLHSVCIWKPIGCSHPDNYQDNHQDDLLVIP</sequence>
<reference evidence="1" key="1">
    <citation type="submission" date="2009-09" db="EMBL/GenBank/DDBJ databases">
        <authorList>
            <person name="Weinstock G."/>
            <person name="Sodergren E."/>
            <person name="Clifton S."/>
            <person name="Fulton L."/>
            <person name="Fulton B."/>
            <person name="Courtney L."/>
            <person name="Fronick C."/>
            <person name="Harrison M."/>
            <person name="Strong C."/>
            <person name="Farmer C."/>
            <person name="Delahaunty K."/>
            <person name="Markovic C."/>
            <person name="Hall O."/>
            <person name="Minx P."/>
            <person name="Tomlinson C."/>
            <person name="Mitreva M."/>
            <person name="Nelson J."/>
            <person name="Hou S."/>
            <person name="Wollam A."/>
            <person name="Pepin K.H."/>
            <person name="Johnson M."/>
            <person name="Bhonagiri V."/>
            <person name="Nash W.E."/>
            <person name="Warren W."/>
            <person name="Chinwalla A."/>
            <person name="Mardis E.R."/>
            <person name="Wilson R.K."/>
        </authorList>
    </citation>
    <scope>NUCLEOTIDE SEQUENCE [LARGE SCALE GENOMIC DNA]</scope>
    <source>
        <strain evidence="1">DSM 20544</strain>
    </source>
</reference>
<organism evidence="1 2">
    <name type="scientific">Mitsuokella multacida DSM 20544</name>
    <dbReference type="NCBI Taxonomy" id="500635"/>
    <lineage>
        <taxon>Bacteria</taxon>
        <taxon>Bacillati</taxon>
        <taxon>Bacillota</taxon>
        <taxon>Negativicutes</taxon>
        <taxon>Selenomonadales</taxon>
        <taxon>Selenomonadaceae</taxon>
        <taxon>Mitsuokella</taxon>
    </lineage>
</organism>
<gene>
    <name evidence="1" type="ORF">MITSMUL_03699</name>
</gene>
<accession>C9KKK0</accession>
<proteinExistence type="predicted"/>
<evidence type="ECO:0000313" key="1">
    <source>
        <dbReference type="EMBL" id="EEX69650.1"/>
    </source>
</evidence>
<comment type="caution">
    <text evidence="1">The sequence shown here is derived from an EMBL/GenBank/DDBJ whole genome shotgun (WGS) entry which is preliminary data.</text>
</comment>
<name>C9KKK0_9FIRM</name>
<evidence type="ECO:0000313" key="2">
    <source>
        <dbReference type="Proteomes" id="UP000003671"/>
    </source>
</evidence>
<dbReference type="STRING" id="500635.MITSMUL_03699"/>
<dbReference type="Proteomes" id="UP000003671">
    <property type="component" value="Unassembled WGS sequence"/>
</dbReference>
<dbReference type="EMBL" id="ABWK02000009">
    <property type="protein sequence ID" value="EEX69650.1"/>
    <property type="molecule type" value="Genomic_DNA"/>
</dbReference>
<dbReference type="HOGENOM" id="CLU_3236099_0_0_9"/>